<evidence type="ECO:0000313" key="1">
    <source>
        <dbReference type="EMBL" id="KAK7058507.1"/>
    </source>
</evidence>
<proteinExistence type="predicted"/>
<dbReference type="SUPFAM" id="SSF50370">
    <property type="entry name" value="Ricin B-like lectins"/>
    <property type="match status" value="1"/>
</dbReference>
<protein>
    <submittedName>
        <fullName evidence="1">Uncharacterized protein</fullName>
    </submittedName>
</protein>
<evidence type="ECO:0000313" key="2">
    <source>
        <dbReference type="Proteomes" id="UP001383192"/>
    </source>
</evidence>
<dbReference type="EMBL" id="JAYKXP010000005">
    <property type="protein sequence ID" value="KAK7058507.1"/>
    <property type="molecule type" value="Genomic_DNA"/>
</dbReference>
<dbReference type="Proteomes" id="UP001383192">
    <property type="component" value="Unassembled WGS sequence"/>
</dbReference>
<organism evidence="1 2">
    <name type="scientific">Paramarasmius palmivorus</name>
    <dbReference type="NCBI Taxonomy" id="297713"/>
    <lineage>
        <taxon>Eukaryota</taxon>
        <taxon>Fungi</taxon>
        <taxon>Dikarya</taxon>
        <taxon>Basidiomycota</taxon>
        <taxon>Agaricomycotina</taxon>
        <taxon>Agaricomycetes</taxon>
        <taxon>Agaricomycetidae</taxon>
        <taxon>Agaricales</taxon>
        <taxon>Marasmiineae</taxon>
        <taxon>Marasmiaceae</taxon>
        <taxon>Paramarasmius</taxon>
    </lineage>
</organism>
<dbReference type="InterPro" id="IPR035992">
    <property type="entry name" value="Ricin_B-like_lectins"/>
</dbReference>
<accession>A0AAW0E3W5</accession>
<dbReference type="AlphaFoldDB" id="A0AAW0E3W5"/>
<name>A0AAW0E3W5_9AGAR</name>
<sequence>MTALEETNLVPPSTNGFPLGYFVIRSLSSEDPVRVLDVRGGDTKDGTEIILYTENEKSLVDNRRNPETNNQVFFIDDTGALCSRGSGHAIDIEGDQLVLRHRRPLAHPYPNRHSHPLPKFTYTHKTGEISIQFACDPSYPWSSNSSTNWQNKTYLLTSLPLRKTKGRLDGLHSPLSLFGSSHAQKRATLEEMAKRGIDLGDDEVLEEERGEEAEVDDSPDLMRRVKMITTTKPTEEEHGLLEKAKKRRHWEIVSIRTTDARTGSI</sequence>
<comment type="caution">
    <text evidence="1">The sequence shown here is derived from an EMBL/GenBank/DDBJ whole genome shotgun (WGS) entry which is preliminary data.</text>
</comment>
<reference evidence="1 2" key="1">
    <citation type="submission" date="2024-01" db="EMBL/GenBank/DDBJ databases">
        <title>A draft genome for a cacao thread blight-causing isolate of Paramarasmius palmivorus.</title>
        <authorList>
            <person name="Baruah I.K."/>
            <person name="Bukari Y."/>
            <person name="Amoako-Attah I."/>
            <person name="Meinhardt L.W."/>
            <person name="Bailey B.A."/>
            <person name="Cohen S.P."/>
        </authorList>
    </citation>
    <scope>NUCLEOTIDE SEQUENCE [LARGE SCALE GENOMIC DNA]</scope>
    <source>
        <strain evidence="1 2">GH-12</strain>
    </source>
</reference>
<gene>
    <name evidence="1" type="ORF">VNI00_002141</name>
</gene>
<dbReference type="Gene3D" id="2.80.10.50">
    <property type="match status" value="1"/>
</dbReference>
<keyword evidence="2" id="KW-1185">Reference proteome</keyword>